<dbReference type="InParanoid" id="A0A7M7KDU4"/>
<feature type="signal peptide" evidence="2">
    <location>
        <begin position="1"/>
        <end position="20"/>
    </location>
</feature>
<protein>
    <submittedName>
        <fullName evidence="3">Uncharacterized protein</fullName>
    </submittedName>
</protein>
<keyword evidence="2" id="KW-0732">Signal</keyword>
<dbReference type="RefSeq" id="XP_022661885.1">
    <property type="nucleotide sequence ID" value="XM_022806150.1"/>
</dbReference>
<reference evidence="3" key="1">
    <citation type="submission" date="2021-01" db="UniProtKB">
        <authorList>
            <consortium name="EnsemblMetazoa"/>
        </authorList>
    </citation>
    <scope>IDENTIFICATION</scope>
</reference>
<keyword evidence="1" id="KW-1133">Transmembrane helix</keyword>
<evidence type="ECO:0000256" key="2">
    <source>
        <dbReference type="SAM" id="SignalP"/>
    </source>
</evidence>
<keyword evidence="1" id="KW-0472">Membrane</keyword>
<dbReference type="Proteomes" id="UP000594260">
    <property type="component" value="Unplaced"/>
</dbReference>
<evidence type="ECO:0000313" key="4">
    <source>
        <dbReference type="Proteomes" id="UP000594260"/>
    </source>
</evidence>
<sequence>MTATLTVLTALLAYIEISKSKLRCEGAVHISSDWEDKTDNLLQELPSFGTCWMDIDSQDVSGCLSGKFSYEDRLRWAEHLSRCFLGLVRQNVPCAKNSRFCDVQALLRQDPKTKNVFTSFFNETYSFCGFISSLKRTRASLETIKTVAGEVREALVNVSALLIHERVVLGETTSSRRKVFAESLAAQRDALRLSLETKAATLQKFVKYTSTATFDRIVGFVQFITEHSDLFELLLSLTLPFAMCWSITIGELTESARVPLMLLWACSAIVNHLLRDSVATGLKSSMLLLTVLLSLAIYVMRGYRSLHKYHAEIRRLQRISEKTNVLLAQTRRLV</sequence>
<dbReference type="EnsemblMetazoa" id="XM_022806140">
    <property type="protein sequence ID" value="XP_022661875"/>
    <property type="gene ID" value="LOC111250641"/>
</dbReference>
<organism evidence="3 4">
    <name type="scientific">Varroa destructor</name>
    <name type="common">Honeybee mite</name>
    <dbReference type="NCBI Taxonomy" id="109461"/>
    <lineage>
        <taxon>Eukaryota</taxon>
        <taxon>Metazoa</taxon>
        <taxon>Ecdysozoa</taxon>
        <taxon>Arthropoda</taxon>
        <taxon>Chelicerata</taxon>
        <taxon>Arachnida</taxon>
        <taxon>Acari</taxon>
        <taxon>Parasitiformes</taxon>
        <taxon>Mesostigmata</taxon>
        <taxon>Gamasina</taxon>
        <taxon>Dermanyssoidea</taxon>
        <taxon>Varroidae</taxon>
        <taxon>Varroa</taxon>
    </lineage>
</organism>
<dbReference type="RefSeq" id="XP_022661875.1">
    <property type="nucleotide sequence ID" value="XM_022806140.1"/>
</dbReference>
<dbReference type="OrthoDB" id="10524637at2759"/>
<keyword evidence="4" id="KW-1185">Reference proteome</keyword>
<feature type="chain" id="PRO_5036207276" evidence="2">
    <location>
        <begin position="21"/>
        <end position="334"/>
    </location>
</feature>
<evidence type="ECO:0000256" key="1">
    <source>
        <dbReference type="SAM" id="Phobius"/>
    </source>
</evidence>
<dbReference type="EnsemblMetazoa" id="XM_022806150">
    <property type="protein sequence ID" value="XP_022661885"/>
    <property type="gene ID" value="LOC111250641"/>
</dbReference>
<evidence type="ECO:0000313" key="3">
    <source>
        <dbReference type="EnsemblMetazoa" id="XP_022661856"/>
    </source>
</evidence>
<feature type="transmembrane region" description="Helical" evidence="1">
    <location>
        <begin position="280"/>
        <end position="300"/>
    </location>
</feature>
<dbReference type="RefSeq" id="XP_022661865.1">
    <property type="nucleotide sequence ID" value="XM_022806130.1"/>
</dbReference>
<dbReference type="RefSeq" id="XP_022661856.1">
    <property type="nucleotide sequence ID" value="XM_022806121.1"/>
</dbReference>
<name>A0A7M7KDU4_VARDE</name>
<keyword evidence="1" id="KW-0812">Transmembrane</keyword>
<dbReference type="EnsemblMetazoa" id="XM_022806130">
    <property type="protein sequence ID" value="XP_022661865"/>
    <property type="gene ID" value="LOC111250641"/>
</dbReference>
<accession>A0A7M7KDU4</accession>
<proteinExistence type="predicted"/>
<dbReference type="EnsemblMetazoa" id="XM_022806121">
    <property type="protein sequence ID" value="XP_022661856"/>
    <property type="gene ID" value="LOC111250641"/>
</dbReference>
<dbReference type="KEGG" id="vde:111250641"/>
<dbReference type="AlphaFoldDB" id="A0A7M7KDU4"/>
<dbReference type="GeneID" id="111250641"/>